<proteinExistence type="predicted"/>
<dbReference type="Proteomes" id="UP000789342">
    <property type="component" value="Unassembled WGS sequence"/>
</dbReference>
<feature type="domain" description="DDE-1" evidence="2">
    <location>
        <begin position="93"/>
        <end position="155"/>
    </location>
</feature>
<feature type="non-terminal residue" evidence="3">
    <location>
        <position position="284"/>
    </location>
</feature>
<keyword evidence="4" id="KW-1185">Reference proteome</keyword>
<dbReference type="AlphaFoldDB" id="A0A9N9D9H5"/>
<comment type="caution">
    <text evidence="3">The sequence shown here is derived from an EMBL/GenBank/DDBJ whole genome shotgun (WGS) entry which is preliminary data.</text>
</comment>
<dbReference type="EMBL" id="CAJVPV010008535">
    <property type="protein sequence ID" value="CAG8631824.1"/>
    <property type="molecule type" value="Genomic_DNA"/>
</dbReference>
<accession>A0A9N9D9H5</accession>
<dbReference type="PANTHER" id="PTHR19303">
    <property type="entry name" value="TRANSPOSON"/>
    <property type="match status" value="1"/>
</dbReference>
<name>A0A9N9D9H5_9GLOM</name>
<dbReference type="PANTHER" id="PTHR19303:SF73">
    <property type="entry name" value="PROTEIN PDC2"/>
    <property type="match status" value="1"/>
</dbReference>
<dbReference type="Pfam" id="PF03184">
    <property type="entry name" value="DDE_1"/>
    <property type="match status" value="1"/>
</dbReference>
<reference evidence="3" key="1">
    <citation type="submission" date="2021-06" db="EMBL/GenBank/DDBJ databases">
        <authorList>
            <person name="Kallberg Y."/>
            <person name="Tangrot J."/>
            <person name="Rosling A."/>
        </authorList>
    </citation>
    <scope>NUCLEOTIDE SEQUENCE</scope>
    <source>
        <strain evidence="3">CL551</strain>
    </source>
</reference>
<evidence type="ECO:0000259" key="2">
    <source>
        <dbReference type="Pfam" id="PF03184"/>
    </source>
</evidence>
<gene>
    <name evidence="3" type="ORF">AMORRO_LOCUS9125</name>
</gene>
<dbReference type="OrthoDB" id="2447222at2759"/>
<evidence type="ECO:0000313" key="3">
    <source>
        <dbReference type="EMBL" id="CAG8631824.1"/>
    </source>
</evidence>
<dbReference type="GO" id="GO:0003677">
    <property type="term" value="F:DNA binding"/>
    <property type="evidence" value="ECO:0007669"/>
    <property type="project" value="TreeGrafter"/>
</dbReference>
<feature type="region of interest" description="Disordered" evidence="1">
    <location>
        <begin position="262"/>
        <end position="284"/>
    </location>
</feature>
<dbReference type="InterPro" id="IPR004875">
    <property type="entry name" value="DDE_SF_endonuclease_dom"/>
</dbReference>
<dbReference type="GO" id="GO:0005634">
    <property type="term" value="C:nucleus"/>
    <property type="evidence" value="ECO:0007669"/>
    <property type="project" value="TreeGrafter"/>
</dbReference>
<evidence type="ECO:0000313" key="4">
    <source>
        <dbReference type="Proteomes" id="UP000789342"/>
    </source>
</evidence>
<dbReference type="InterPro" id="IPR050863">
    <property type="entry name" value="CenT-Element_Derived"/>
</dbReference>
<protein>
    <submittedName>
        <fullName evidence="3">4178_t:CDS:1</fullName>
    </submittedName>
</protein>
<organism evidence="3 4">
    <name type="scientific">Acaulospora morrowiae</name>
    <dbReference type="NCBI Taxonomy" id="94023"/>
    <lineage>
        <taxon>Eukaryota</taxon>
        <taxon>Fungi</taxon>
        <taxon>Fungi incertae sedis</taxon>
        <taxon>Mucoromycota</taxon>
        <taxon>Glomeromycotina</taxon>
        <taxon>Glomeromycetes</taxon>
        <taxon>Diversisporales</taxon>
        <taxon>Acaulosporaceae</taxon>
        <taxon>Acaulospora</taxon>
    </lineage>
</organism>
<evidence type="ECO:0000256" key="1">
    <source>
        <dbReference type="SAM" id="MobiDB-lite"/>
    </source>
</evidence>
<feature type="compositionally biased region" description="Acidic residues" evidence="1">
    <location>
        <begin position="262"/>
        <end position="273"/>
    </location>
</feature>
<sequence>MPEDLILMDFRHHKKGWLSNFKKRKQIKEHYKSGEAASAPLDDLPAFRTELKLLIAQYDLNDVYNADETGLYWKLEPNKSLSSGPLIGTKKPKDRVTIMLACNVTGTHKLPAVFIHRYKNPKCIRNIDKNTLPVWYYWNNVSWMQRSLFQSWIKQHGTEIPTLNILNAIDWVTESWKNVTEDVIYRCWKRTGILLDELEDINDEQLDDEIEIENEIVQSLIDQMVVDNTIVKAEDYIKIDNILETNDILNDDEIIAAIQEAPENEEEDKDESEALMISNKVALE</sequence>